<reference evidence="1 2" key="1">
    <citation type="submission" date="2019-05" db="EMBL/GenBank/DDBJ databases">
        <title>Arcobacter cibarius and Arcobacter thereius providing challenges in identification an antibiotic susceptibility and Quinolone resistance.</title>
        <authorList>
            <person name="Busch A."/>
            <person name="Hanel I."/>
            <person name="Hotzel H."/>
            <person name="Tomaso H."/>
        </authorList>
    </citation>
    <scope>NUCLEOTIDE SEQUENCE [LARGE SCALE GENOMIC DNA]</scope>
    <source>
        <strain evidence="1 2">16CS0831-2</strain>
    </source>
</reference>
<protein>
    <submittedName>
        <fullName evidence="1">Uncharacterized protein</fullName>
    </submittedName>
</protein>
<dbReference type="SUPFAM" id="SSF50985">
    <property type="entry name" value="RCC1/BLIP-II"/>
    <property type="match status" value="1"/>
</dbReference>
<keyword evidence="2" id="KW-1185">Reference proteome</keyword>
<proteinExistence type="predicted"/>
<dbReference type="Proteomes" id="UP000305417">
    <property type="component" value="Unassembled WGS sequence"/>
</dbReference>
<accession>A0ABY2V544</accession>
<dbReference type="EMBL" id="VBUC01000007">
    <property type="protein sequence ID" value="TLT00471.1"/>
    <property type="molecule type" value="Genomic_DNA"/>
</dbReference>
<sequence length="1088" mass="123923">MNDIKSVIQKEEYISLAINKYILQNGKIPKKDDNTLDWDKLLTTDYLGTNFNKYNPLTKQSIKVIFDVNNNTFIKGVFEIESSYTSELNYLYNFYINKIFRVNTIPPKDNTKSELAKGSQVLYNKIQKDIVNVINENKYKIFLPTQNCEVGNHYYELKNESLIYKFCKTSNTSIEVYQTSPVYLESLDDLKYVKVEIGEKAYVKDGISWYEYFYEGNGSWIPVGTGRTTGQINDEISIEDRILSYIPDSKDLVLKPDGGCMLANGDIFCWGKNAYKKAGIENYGQLDTTLKANYVNTPVMLKVQNENIKTKTTTLDLIGKKWYNNPYRVKFEKMAMNSKFVCGISPIFDYYELGIRYKKGGDLYCNGYIHSDDFFTETTGQTQTSILTKSKAVSIGKENGIFNQNSLYLKDIAMVEGTLSLLTDTGIIYTVGSNDKGALGIDNQSGSNIYTFQPQKVNPDGVIFKKIYALRDIKSFGALDTNNYFWIWGERPSGEIYYKPKILSSSKRFEESAIFVNNREFVLKGLDNKYYRTYQDTIRELLVEEGALSVSIYDFNNTEKLIYIDKNMQLKGSNDFINCRDKDFNTCLSNEDNILFKDSFDALNNLTNSVNNNLYANFSNVSIFESTINKTITDYGTDYIENFENNSTTGWNINYIHDGGSVASKFLGLLGKNRINTDSGSQTVFKTILANSSWANQNVKITFDMYEIGSWDGNNPDWRGPNGLPESFFVYVNDLNVSKDIYFFNDNKGTYLTGIIPNSDGSEAKKHEYTFITTLDSQGKVKLGFGAILGEDYLNESFGIDNIRISRQIDNVAFINGEYTENFEDGNHEHWIVPRGPVPYTESTNEFYNYPIYNSGTATKYLGRFNKKSYDGSIYHGNSNSKEEIYKIFSFGAENANKEVKIDYDFYRIGTWRDSSQYTTDKFITFINGKEVSTYTNNNDTSVDLKKIPLTKTEKLDAFGNIKLGFGAYIKDNYIEQTSWGVDNIKFSLTSIESSSTNSSNKLPYICAMTGIGSASQMYCWGNVGRSVPILSTSLYDVGKISTINKLFITQEGEKATQMAFDNFNNSGSLFLKYPTYIGGFDYPFYFK</sequence>
<organism evidence="1 2">
    <name type="scientific">Aliarcobacter cibarius</name>
    <dbReference type="NCBI Taxonomy" id="255507"/>
    <lineage>
        <taxon>Bacteria</taxon>
        <taxon>Pseudomonadati</taxon>
        <taxon>Campylobacterota</taxon>
        <taxon>Epsilonproteobacteria</taxon>
        <taxon>Campylobacterales</taxon>
        <taxon>Arcobacteraceae</taxon>
        <taxon>Aliarcobacter</taxon>
    </lineage>
</organism>
<dbReference type="Gene3D" id="2.130.10.30">
    <property type="entry name" value="Regulator of chromosome condensation 1/beta-lactamase-inhibitor protein II"/>
    <property type="match status" value="1"/>
</dbReference>
<evidence type="ECO:0000313" key="2">
    <source>
        <dbReference type="Proteomes" id="UP000305417"/>
    </source>
</evidence>
<name>A0ABY2V544_9BACT</name>
<dbReference type="InterPro" id="IPR009091">
    <property type="entry name" value="RCC1/BLIP-II"/>
</dbReference>
<evidence type="ECO:0000313" key="1">
    <source>
        <dbReference type="EMBL" id="TLT00471.1"/>
    </source>
</evidence>
<comment type="caution">
    <text evidence="1">The sequence shown here is derived from an EMBL/GenBank/DDBJ whole genome shotgun (WGS) entry which is preliminary data.</text>
</comment>
<gene>
    <name evidence="1" type="ORF">FE247_04175</name>
</gene>
<dbReference type="RefSeq" id="WP_138108523.1">
    <property type="nucleotide sequence ID" value="NZ_VBUC01000007.1"/>
</dbReference>